<dbReference type="PANTHER" id="PTHR13947">
    <property type="entry name" value="GNAT FAMILY N-ACETYLTRANSFERASE"/>
    <property type="match status" value="1"/>
</dbReference>
<comment type="caution">
    <text evidence="2">The sequence shown here is derived from an EMBL/GenBank/DDBJ whole genome shotgun (WGS) entry which is preliminary data.</text>
</comment>
<dbReference type="EMBL" id="NPBQ01000101">
    <property type="protein sequence ID" value="PAD82002.1"/>
    <property type="molecule type" value="Genomic_DNA"/>
</dbReference>
<keyword evidence="1" id="KW-0808">Transferase</keyword>
<dbReference type="RefSeq" id="WP_095332065.1">
    <property type="nucleotide sequence ID" value="NZ_CP026031.1"/>
</dbReference>
<organism evidence="2 3">
    <name type="scientific">Niallia circulans</name>
    <name type="common">Bacillus circulans</name>
    <dbReference type="NCBI Taxonomy" id="1397"/>
    <lineage>
        <taxon>Bacteria</taxon>
        <taxon>Bacillati</taxon>
        <taxon>Bacillota</taxon>
        <taxon>Bacilli</taxon>
        <taxon>Bacillales</taxon>
        <taxon>Bacillaceae</taxon>
        <taxon>Niallia</taxon>
    </lineage>
</organism>
<reference evidence="2 3" key="1">
    <citation type="submission" date="2017-07" db="EMBL/GenBank/DDBJ databases">
        <title>Isolation and whole genome analysis of endospore-forming bacteria from heroin.</title>
        <authorList>
            <person name="Kalinowski J."/>
            <person name="Ahrens B."/>
            <person name="Al-Dilaimi A."/>
            <person name="Winkler A."/>
            <person name="Wibberg D."/>
            <person name="Schleenbecker U."/>
            <person name="Ruckert C."/>
            <person name="Wolfel R."/>
            <person name="Grass G."/>
        </authorList>
    </citation>
    <scope>NUCLEOTIDE SEQUENCE [LARGE SCALE GENOMIC DNA]</scope>
    <source>
        <strain evidence="2 3">7521-2</strain>
    </source>
</reference>
<evidence type="ECO:0000313" key="3">
    <source>
        <dbReference type="Proteomes" id="UP000216961"/>
    </source>
</evidence>
<gene>
    <name evidence="2" type="ORF">CHH57_17055</name>
</gene>
<dbReference type="Pfam" id="PF00583">
    <property type="entry name" value="Acetyltransf_1"/>
    <property type="match status" value="1"/>
</dbReference>
<evidence type="ECO:0000256" key="1">
    <source>
        <dbReference type="ARBA" id="ARBA00022679"/>
    </source>
</evidence>
<dbReference type="InterPro" id="IPR050769">
    <property type="entry name" value="NAT_camello-type"/>
</dbReference>
<proteinExistence type="predicted"/>
<dbReference type="InterPro" id="IPR000182">
    <property type="entry name" value="GNAT_dom"/>
</dbReference>
<dbReference type="GO" id="GO:0008080">
    <property type="term" value="F:N-acetyltransferase activity"/>
    <property type="evidence" value="ECO:0007669"/>
    <property type="project" value="InterPro"/>
</dbReference>
<dbReference type="KEGG" id="bcir:C2I06_07600"/>
<dbReference type="Proteomes" id="UP000216961">
    <property type="component" value="Unassembled WGS sequence"/>
</dbReference>
<dbReference type="PROSITE" id="PS51186">
    <property type="entry name" value="GNAT"/>
    <property type="match status" value="1"/>
</dbReference>
<dbReference type="Gene3D" id="3.40.630.30">
    <property type="match status" value="1"/>
</dbReference>
<dbReference type="PANTHER" id="PTHR13947:SF37">
    <property type="entry name" value="LD18367P"/>
    <property type="match status" value="1"/>
</dbReference>
<dbReference type="CDD" id="cd04301">
    <property type="entry name" value="NAT_SF"/>
    <property type="match status" value="1"/>
</dbReference>
<dbReference type="AlphaFoldDB" id="A0A268F9E9"/>
<dbReference type="InterPro" id="IPR016181">
    <property type="entry name" value="Acyl_CoA_acyltransferase"/>
</dbReference>
<evidence type="ECO:0000313" key="2">
    <source>
        <dbReference type="EMBL" id="PAD82002.1"/>
    </source>
</evidence>
<sequence>MEIRQGHIDDLASIMEIVKKALVIMQEEGNDQWSHKYPNEASFLADIENNNLFVAIMDDKVVGSITIDQIGGKSYEKINWSYDNKEYMVIHRLVVDSDIRGGGIASNLLAFAEVYAIEQDIFYLKTDTYSLNDKAQNLFVKNGYNKVGSTFFEGKDKPFYCYDKLFL</sequence>
<accession>A0A268F9E9</accession>
<dbReference type="SUPFAM" id="SSF55729">
    <property type="entry name" value="Acyl-CoA N-acyltransferases (Nat)"/>
    <property type="match status" value="1"/>
</dbReference>
<protein>
    <submittedName>
        <fullName evidence="2">GNAT family N-acetyltransferase</fullName>
    </submittedName>
</protein>
<name>A0A268F9E9_NIACI</name>